<evidence type="ECO:0000259" key="6">
    <source>
        <dbReference type="PROSITE" id="PS50903"/>
    </source>
</evidence>
<dbReference type="GO" id="GO:0005506">
    <property type="term" value="F:iron ion binding"/>
    <property type="evidence" value="ECO:0007669"/>
    <property type="project" value="InterPro"/>
</dbReference>
<comment type="caution">
    <text evidence="7">The sequence shown here is derived from an EMBL/GenBank/DDBJ whole genome shotgun (WGS) entry which is preliminary data.</text>
</comment>
<name>A0A5D6V5A0_9BACT</name>
<keyword evidence="4" id="KW-0408">Iron</keyword>
<evidence type="ECO:0000256" key="1">
    <source>
        <dbReference type="ARBA" id="ARBA00022448"/>
    </source>
</evidence>
<evidence type="ECO:0000256" key="2">
    <source>
        <dbReference type="ARBA" id="ARBA00022723"/>
    </source>
</evidence>
<dbReference type="EMBL" id="VTHL01000008">
    <property type="protein sequence ID" value="TYZ10069.1"/>
    <property type="molecule type" value="Genomic_DNA"/>
</dbReference>
<dbReference type="SUPFAM" id="SSF57802">
    <property type="entry name" value="Rubredoxin-like"/>
    <property type="match status" value="1"/>
</dbReference>
<dbReference type="Gene3D" id="2.20.28.10">
    <property type="match status" value="1"/>
</dbReference>
<evidence type="ECO:0000313" key="8">
    <source>
        <dbReference type="Proteomes" id="UP000322791"/>
    </source>
</evidence>
<gene>
    <name evidence="7" type="ORF">FY528_09390</name>
</gene>
<feature type="region of interest" description="Disordered" evidence="5">
    <location>
        <begin position="413"/>
        <end position="435"/>
    </location>
</feature>
<evidence type="ECO:0000256" key="4">
    <source>
        <dbReference type="ARBA" id="ARBA00023004"/>
    </source>
</evidence>
<dbReference type="InterPro" id="IPR024935">
    <property type="entry name" value="Rubredoxin_dom"/>
</dbReference>
<evidence type="ECO:0000313" key="7">
    <source>
        <dbReference type="EMBL" id="TYZ10069.1"/>
    </source>
</evidence>
<keyword evidence="3" id="KW-0249">Electron transport</keyword>
<proteinExistence type="predicted"/>
<dbReference type="AlphaFoldDB" id="A0A5D6V5A0"/>
<evidence type="ECO:0000256" key="3">
    <source>
        <dbReference type="ARBA" id="ARBA00022982"/>
    </source>
</evidence>
<evidence type="ECO:0000256" key="5">
    <source>
        <dbReference type="SAM" id="MobiDB-lite"/>
    </source>
</evidence>
<protein>
    <submittedName>
        <fullName evidence="7">Rubredoxin</fullName>
    </submittedName>
</protein>
<accession>A0A5D6V5A0</accession>
<dbReference type="InterPro" id="IPR024934">
    <property type="entry name" value="Rubredoxin-like_dom"/>
</dbReference>
<keyword evidence="8" id="KW-1185">Reference proteome</keyword>
<reference evidence="7 8" key="1">
    <citation type="submission" date="2019-08" db="EMBL/GenBank/DDBJ databases">
        <authorList>
            <person name="Seo M.-J."/>
        </authorList>
    </citation>
    <scope>NUCLEOTIDE SEQUENCE [LARGE SCALE GENOMIC DNA]</scope>
    <source>
        <strain evidence="7 8">KIGAM108</strain>
    </source>
</reference>
<feature type="domain" description="Rubredoxin-like" evidence="6">
    <location>
        <begin position="436"/>
        <end position="486"/>
    </location>
</feature>
<keyword evidence="1" id="KW-0813">Transport</keyword>
<dbReference type="PROSITE" id="PS50903">
    <property type="entry name" value="RUBREDOXIN_LIKE"/>
    <property type="match status" value="1"/>
</dbReference>
<dbReference type="RefSeq" id="WP_149070745.1">
    <property type="nucleotide sequence ID" value="NZ_VTHL01000008.1"/>
</dbReference>
<dbReference type="Proteomes" id="UP000322791">
    <property type="component" value="Unassembled WGS sequence"/>
</dbReference>
<feature type="compositionally biased region" description="Low complexity" evidence="5">
    <location>
        <begin position="413"/>
        <end position="428"/>
    </location>
</feature>
<organism evidence="7 8">
    <name type="scientific">Hymenobacter lutimineralis</name>
    <dbReference type="NCBI Taxonomy" id="2606448"/>
    <lineage>
        <taxon>Bacteria</taxon>
        <taxon>Pseudomonadati</taxon>
        <taxon>Bacteroidota</taxon>
        <taxon>Cytophagia</taxon>
        <taxon>Cytophagales</taxon>
        <taxon>Hymenobacteraceae</taxon>
        <taxon>Hymenobacter</taxon>
    </lineage>
</organism>
<dbReference type="Pfam" id="PF00301">
    <property type="entry name" value="Rubredoxin"/>
    <property type="match status" value="1"/>
</dbReference>
<sequence>MTSPEPSLSLVAVNLPGGIVPAGDLLAVLSAAEAAGIEQVQLGHRQQLLLTVEPARRRALLQALAAADVLAEPDPEARPNIVSSYVGEDVFYSAAWLREGVYKDILDLFDYRPRLKINLVDSRQTFVPFFTGHLNFIAAETSNYWHLHLRFPRTGHLYTWPHLVYSEDVPGLSAAIERVLLPTVGQFDNDLTTAGIRLYAQVSAAQPLGPRVVAGPLALPPFMLPYYEGFNRSGQQLWLGIYRRNEQFSLAFLRDMAQVCLQTRVGQLCTTPWKSLIIKGISPADRPQWDAVLCRHRLNVRHAANELNWQVEDNCPTGLALKHELVRYLNEEDVRTYQLCFAIKTRPQTGLFGSIIIRTQPGRAGGAEQYEVLHTRDFNPNSRDFVSFRQQVRPDMLGWYLAELCHQFYAQTGAETPPEPETTAQLPAENPPPAAEALPRCRRCLTMYDPAYGDPQQGVAPGTAWAALPNYHCPTCEAPAAEFEPWDEPVAAGLSSIGAAP</sequence>
<dbReference type="CDD" id="cd00730">
    <property type="entry name" value="rubredoxin"/>
    <property type="match status" value="1"/>
</dbReference>
<keyword evidence="2" id="KW-0479">Metal-binding</keyword>